<dbReference type="FunFam" id="1.20.1250.20:FF:000134">
    <property type="entry name" value="MFS sugar transporter protein"/>
    <property type="match status" value="1"/>
</dbReference>
<dbReference type="AlphaFoldDB" id="A0A0B7JTM5"/>
<dbReference type="EMBL" id="CDPU01000010">
    <property type="protein sequence ID" value="CEO48299.1"/>
    <property type="molecule type" value="Genomic_DNA"/>
</dbReference>
<feature type="transmembrane region" description="Helical" evidence="8">
    <location>
        <begin position="286"/>
        <end position="308"/>
    </location>
</feature>
<dbReference type="PROSITE" id="PS00216">
    <property type="entry name" value="SUGAR_TRANSPORT_1"/>
    <property type="match status" value="1"/>
</dbReference>
<evidence type="ECO:0000256" key="7">
    <source>
        <dbReference type="RuleBase" id="RU003346"/>
    </source>
</evidence>
<dbReference type="InterPro" id="IPR005828">
    <property type="entry name" value="MFS_sugar_transport-like"/>
</dbReference>
<organism evidence="10">
    <name type="scientific">Bionectria ochroleuca</name>
    <name type="common">Gliocladium roseum</name>
    <dbReference type="NCBI Taxonomy" id="29856"/>
    <lineage>
        <taxon>Eukaryota</taxon>
        <taxon>Fungi</taxon>
        <taxon>Dikarya</taxon>
        <taxon>Ascomycota</taxon>
        <taxon>Pezizomycotina</taxon>
        <taxon>Sordariomycetes</taxon>
        <taxon>Hypocreomycetidae</taxon>
        <taxon>Hypocreales</taxon>
        <taxon>Bionectriaceae</taxon>
        <taxon>Clonostachys</taxon>
    </lineage>
</organism>
<feature type="transmembrane region" description="Helical" evidence="8">
    <location>
        <begin position="328"/>
        <end position="346"/>
    </location>
</feature>
<feature type="domain" description="Major facilitator superfamily (MFS) profile" evidence="9">
    <location>
        <begin position="39"/>
        <end position="475"/>
    </location>
</feature>
<dbReference type="InterPro" id="IPR020846">
    <property type="entry name" value="MFS_dom"/>
</dbReference>
<dbReference type="PANTHER" id="PTHR48022">
    <property type="entry name" value="PLASTIDIC GLUCOSE TRANSPORTER 4"/>
    <property type="match status" value="1"/>
</dbReference>
<dbReference type="SUPFAM" id="SSF103473">
    <property type="entry name" value="MFS general substrate transporter"/>
    <property type="match status" value="1"/>
</dbReference>
<keyword evidence="6 8" id="KW-0472">Membrane</keyword>
<evidence type="ECO:0000256" key="3">
    <source>
        <dbReference type="ARBA" id="ARBA00022448"/>
    </source>
</evidence>
<feature type="transmembrane region" description="Helical" evidence="8">
    <location>
        <begin position="109"/>
        <end position="132"/>
    </location>
</feature>
<feature type="transmembrane region" description="Helical" evidence="8">
    <location>
        <begin position="420"/>
        <end position="440"/>
    </location>
</feature>
<accession>A0A0B7JTM5</accession>
<dbReference type="Gene3D" id="1.20.1250.20">
    <property type="entry name" value="MFS general substrate transporter like domains"/>
    <property type="match status" value="1"/>
</dbReference>
<dbReference type="PROSITE" id="PS50850">
    <property type="entry name" value="MFS"/>
    <property type="match status" value="1"/>
</dbReference>
<evidence type="ECO:0000256" key="4">
    <source>
        <dbReference type="ARBA" id="ARBA00022692"/>
    </source>
</evidence>
<sequence length="526" mass="57853">MADNLPSSRPLRSVAEILAGDKTSVLSLAPSLVQLYALLAPACLVVCATNGYDGSVLTGLQGVTAWNNQFGSPKGSLLGITSASYPLGAIVSTPFSAWLSDRYGRRSSILIGSFIMIIGVIVQCVSTTIGQFIGGRVIVGFGITLALAAAPVLISELAHPRHRVFFGSLYNTSFYLGALLAGWVAFGSYRIPSAWAWRLPTLLQALPACIQMIFVWFLDESPRWLFYKDRTDEALNILIKHHGNGKLDDLVQAEYWEMKETLQAEQEGEKQSISLFIKTPANRRRLAILVTLAVFGQWSGNGLVSYYLTKILASIGISTQREQTMLNGIISTVNYATALFAAVLSTKIGRRTMFIGGGIAMFFTFSALTISIAVYNETGSVAASKSGLAFIFIYYTSFNICLNPLLFLYPTEILPYRLRAMGLSILVFSTKAASFFNQFVNPIGMDSLGWKYYLVYVGWLLVEICVFWLLYVETKGYTLERIQEAFGEDIKFDGPEEKNGPTVVDAVFENKGDDESSSHVERAKHV</sequence>
<evidence type="ECO:0000256" key="1">
    <source>
        <dbReference type="ARBA" id="ARBA00004141"/>
    </source>
</evidence>
<reference evidence="10" key="1">
    <citation type="submission" date="2015-01" db="EMBL/GenBank/DDBJ databases">
        <authorList>
            <person name="Durling Mikael"/>
        </authorList>
    </citation>
    <scope>NUCLEOTIDE SEQUENCE</scope>
</reference>
<dbReference type="InterPro" id="IPR003663">
    <property type="entry name" value="Sugar/inositol_transpt"/>
</dbReference>
<proteinExistence type="inferred from homology"/>
<dbReference type="InterPro" id="IPR005829">
    <property type="entry name" value="Sugar_transporter_CS"/>
</dbReference>
<comment type="similarity">
    <text evidence="2 7">Belongs to the major facilitator superfamily. Sugar transporter (TC 2.A.1.1) family.</text>
</comment>
<keyword evidence="3 7" id="KW-0813">Transport</keyword>
<feature type="transmembrane region" description="Helical" evidence="8">
    <location>
        <begin position="353"/>
        <end position="375"/>
    </location>
</feature>
<evidence type="ECO:0000259" key="9">
    <source>
        <dbReference type="PROSITE" id="PS50850"/>
    </source>
</evidence>
<dbReference type="PRINTS" id="PR00171">
    <property type="entry name" value="SUGRTRNSPORT"/>
</dbReference>
<gene>
    <name evidence="10" type="ORF">BN869_000004356_1</name>
</gene>
<evidence type="ECO:0000256" key="8">
    <source>
        <dbReference type="SAM" id="Phobius"/>
    </source>
</evidence>
<comment type="subcellular location">
    <subcellularLocation>
        <location evidence="1">Membrane</location>
        <topology evidence="1">Multi-pass membrane protein</topology>
    </subcellularLocation>
</comment>
<evidence type="ECO:0000256" key="6">
    <source>
        <dbReference type="ARBA" id="ARBA00023136"/>
    </source>
</evidence>
<feature type="transmembrane region" description="Helical" evidence="8">
    <location>
        <begin position="138"/>
        <end position="157"/>
    </location>
</feature>
<feature type="transmembrane region" description="Helical" evidence="8">
    <location>
        <begin position="452"/>
        <end position="472"/>
    </location>
</feature>
<feature type="transmembrane region" description="Helical" evidence="8">
    <location>
        <begin position="195"/>
        <end position="218"/>
    </location>
</feature>
<evidence type="ECO:0000313" key="10">
    <source>
        <dbReference type="EMBL" id="CEO48299.1"/>
    </source>
</evidence>
<dbReference type="Pfam" id="PF00083">
    <property type="entry name" value="Sugar_tr"/>
    <property type="match status" value="1"/>
</dbReference>
<dbReference type="PANTHER" id="PTHR48022:SF64">
    <property type="entry name" value="MAJOR FACILITATOR SUPERFAMILY (MFS) PROFILE DOMAIN-CONTAINING PROTEIN"/>
    <property type="match status" value="1"/>
</dbReference>
<keyword evidence="4 8" id="KW-0812">Transmembrane</keyword>
<dbReference type="GO" id="GO:0016020">
    <property type="term" value="C:membrane"/>
    <property type="evidence" value="ECO:0007669"/>
    <property type="project" value="UniProtKB-SubCell"/>
</dbReference>
<evidence type="ECO:0000256" key="5">
    <source>
        <dbReference type="ARBA" id="ARBA00022989"/>
    </source>
</evidence>
<protein>
    <recommendedName>
        <fullName evidence="9">Major facilitator superfamily (MFS) profile domain-containing protein</fullName>
    </recommendedName>
</protein>
<name>A0A0B7JTM5_BIOOC</name>
<feature type="transmembrane region" description="Helical" evidence="8">
    <location>
        <begin position="387"/>
        <end position="408"/>
    </location>
</feature>
<dbReference type="NCBIfam" id="TIGR00879">
    <property type="entry name" value="SP"/>
    <property type="match status" value="1"/>
</dbReference>
<feature type="transmembrane region" description="Helical" evidence="8">
    <location>
        <begin position="169"/>
        <end position="189"/>
    </location>
</feature>
<dbReference type="GO" id="GO:0005351">
    <property type="term" value="F:carbohydrate:proton symporter activity"/>
    <property type="evidence" value="ECO:0007669"/>
    <property type="project" value="TreeGrafter"/>
</dbReference>
<keyword evidence="5 8" id="KW-1133">Transmembrane helix</keyword>
<evidence type="ECO:0000256" key="2">
    <source>
        <dbReference type="ARBA" id="ARBA00010992"/>
    </source>
</evidence>
<dbReference type="InterPro" id="IPR036259">
    <property type="entry name" value="MFS_trans_sf"/>
</dbReference>
<dbReference type="InterPro" id="IPR050360">
    <property type="entry name" value="MFS_Sugar_Transporters"/>
</dbReference>